<evidence type="ECO:0000313" key="2">
    <source>
        <dbReference type="Proteomes" id="UP000239203"/>
    </source>
</evidence>
<dbReference type="RefSeq" id="WP_104481597.1">
    <property type="nucleotide sequence ID" value="NZ_CP154825.1"/>
</dbReference>
<proteinExistence type="predicted"/>
<organism evidence="1 2">
    <name type="scientific">Actinokineospora auranticolor</name>
    <dbReference type="NCBI Taxonomy" id="155976"/>
    <lineage>
        <taxon>Bacteria</taxon>
        <taxon>Bacillati</taxon>
        <taxon>Actinomycetota</taxon>
        <taxon>Actinomycetes</taxon>
        <taxon>Pseudonocardiales</taxon>
        <taxon>Pseudonocardiaceae</taxon>
        <taxon>Actinokineospora</taxon>
    </lineage>
</organism>
<reference evidence="1 2" key="1">
    <citation type="submission" date="2018-02" db="EMBL/GenBank/DDBJ databases">
        <title>Genomic Encyclopedia of Archaeal and Bacterial Type Strains, Phase II (KMG-II): from individual species to whole genera.</title>
        <authorList>
            <person name="Goeker M."/>
        </authorList>
    </citation>
    <scope>NUCLEOTIDE SEQUENCE [LARGE SCALE GENOMIC DNA]</scope>
    <source>
        <strain evidence="1 2">YU 961-1</strain>
    </source>
</reference>
<evidence type="ECO:0008006" key="3">
    <source>
        <dbReference type="Google" id="ProtNLM"/>
    </source>
</evidence>
<dbReference type="EMBL" id="PTIX01000017">
    <property type="protein sequence ID" value="PPK64827.1"/>
    <property type="molecule type" value="Genomic_DNA"/>
</dbReference>
<dbReference type="Proteomes" id="UP000239203">
    <property type="component" value="Unassembled WGS sequence"/>
</dbReference>
<dbReference type="AlphaFoldDB" id="A0A2S6GHY4"/>
<keyword evidence="2" id="KW-1185">Reference proteome</keyword>
<comment type="caution">
    <text evidence="1">The sequence shown here is derived from an EMBL/GenBank/DDBJ whole genome shotgun (WGS) entry which is preliminary data.</text>
</comment>
<protein>
    <recommendedName>
        <fullName evidence="3">TIR domain-containing protein</fullName>
    </recommendedName>
</protein>
<accession>A0A2S6GHY4</accession>
<dbReference type="OrthoDB" id="4350312at2"/>
<evidence type="ECO:0000313" key="1">
    <source>
        <dbReference type="EMBL" id="PPK64827.1"/>
    </source>
</evidence>
<name>A0A2S6GHY4_9PSEU</name>
<sequence length="310" mass="33551">MTDLATPEIAPTDTAVPATPDYDIAISFAEEQRALVEQVVETGVQHGLTLLHGPERTHAWWAREAARDLPDARVRYFVAFVSTVDEFGESVLRAVKAGAEHVLPVLVDDVPVPPELLHPHVAYPRTGDGARRLVEVLAARVEAAEAAGRDRARVADVVREARALTAPAGTPVGFSRYAEQDATLRYLGEQFAAALPGLDRERFTGTAHVGDARIAVRVEQAGDTVYALDIQRGGIGGDETVNFVVGRHDVGSACSNGWARPVYAPGTGALLELRDLSLLGRGGDTRILDREELFTVLWRRINEVLADTVR</sequence>
<gene>
    <name evidence="1" type="ORF">CLV40_11766</name>
</gene>